<protein>
    <submittedName>
        <fullName evidence="2">Lipocalin-like protein</fullName>
    </submittedName>
</protein>
<keyword evidence="3" id="KW-1185">Reference proteome</keyword>
<dbReference type="InterPro" id="IPR024311">
    <property type="entry name" value="Lipocalin-like"/>
</dbReference>
<dbReference type="EMBL" id="SMBZ01000008">
    <property type="protein sequence ID" value="TCV18794.1"/>
    <property type="molecule type" value="Genomic_DNA"/>
</dbReference>
<dbReference type="RefSeq" id="WP_132776992.1">
    <property type="nucleotide sequence ID" value="NZ_SMBZ01000008.1"/>
</dbReference>
<dbReference type="Pfam" id="PF13924">
    <property type="entry name" value="Lipocalin_5"/>
    <property type="match status" value="1"/>
</dbReference>
<evidence type="ECO:0000259" key="1">
    <source>
        <dbReference type="Pfam" id="PF13924"/>
    </source>
</evidence>
<dbReference type="OrthoDB" id="118834at2"/>
<gene>
    <name evidence="2" type="ORF">EDC17_100844</name>
</gene>
<sequence>MAILKNEIIGAWKLLSYIEVPVGGEEYLFPLGTNPKGVLIFNPDGYMSVQLSVKNPVKYNSEDRFADTDEKMATRAKEYIAFTGKYTVNDMLAQVNYHIETSLNPNWEGVTQVRKLDFEGDILYQKSLEPIASNGQMVYAYMTWQKITKSIDEEKMSAEIEELY</sequence>
<dbReference type="Proteomes" id="UP000295197">
    <property type="component" value="Unassembled WGS sequence"/>
</dbReference>
<accession>A0A4R3W0S4</accession>
<proteinExistence type="predicted"/>
<feature type="domain" description="Lipocalin-like" evidence="1">
    <location>
        <begin position="9"/>
        <end position="147"/>
    </location>
</feature>
<reference evidence="2 3" key="1">
    <citation type="submission" date="2019-03" db="EMBL/GenBank/DDBJ databases">
        <title>Genomic Encyclopedia of Type Strains, Phase IV (KMG-IV): sequencing the most valuable type-strain genomes for metagenomic binning, comparative biology and taxonomic classification.</title>
        <authorList>
            <person name="Goeker M."/>
        </authorList>
    </citation>
    <scope>NUCLEOTIDE SEQUENCE [LARGE SCALE GENOMIC DNA]</scope>
    <source>
        <strain evidence="2 3">DSM 22362</strain>
    </source>
</reference>
<evidence type="ECO:0000313" key="3">
    <source>
        <dbReference type="Proteomes" id="UP000295197"/>
    </source>
</evidence>
<evidence type="ECO:0000313" key="2">
    <source>
        <dbReference type="EMBL" id="TCV18794.1"/>
    </source>
</evidence>
<comment type="caution">
    <text evidence="2">The sequence shown here is derived from an EMBL/GenBank/DDBJ whole genome shotgun (WGS) entry which is preliminary data.</text>
</comment>
<organism evidence="2 3">
    <name type="scientific">Sphingobacterium alimentarium</name>
    <dbReference type="NCBI Taxonomy" id="797292"/>
    <lineage>
        <taxon>Bacteria</taxon>
        <taxon>Pseudomonadati</taxon>
        <taxon>Bacteroidota</taxon>
        <taxon>Sphingobacteriia</taxon>
        <taxon>Sphingobacteriales</taxon>
        <taxon>Sphingobacteriaceae</taxon>
        <taxon>Sphingobacterium</taxon>
    </lineage>
</organism>
<name>A0A4R3W0S4_9SPHI</name>
<dbReference type="AlphaFoldDB" id="A0A4R3W0S4"/>